<proteinExistence type="predicted"/>
<evidence type="ECO:0000256" key="1">
    <source>
        <dbReference type="SAM" id="MobiDB-lite"/>
    </source>
</evidence>
<feature type="compositionally biased region" description="Polar residues" evidence="1">
    <location>
        <begin position="224"/>
        <end position="240"/>
    </location>
</feature>
<dbReference type="PANTHER" id="PTHR47481:SF22">
    <property type="entry name" value="RETROTRANSPOSON GAG DOMAIN-CONTAINING PROTEIN"/>
    <property type="match status" value="1"/>
</dbReference>
<evidence type="ECO:0000313" key="3">
    <source>
        <dbReference type="RefSeq" id="XP_010495801.1"/>
    </source>
</evidence>
<reference evidence="2" key="1">
    <citation type="journal article" date="2014" name="Nat. Commun.">
        <title>The emerging biofuel crop Camelina sativa retains a highly undifferentiated hexaploid genome structure.</title>
        <authorList>
            <person name="Kagale S."/>
            <person name="Koh C."/>
            <person name="Nixon J."/>
            <person name="Bollina V."/>
            <person name="Clarke W.E."/>
            <person name="Tuteja R."/>
            <person name="Spillane C."/>
            <person name="Robinson S.J."/>
            <person name="Links M.G."/>
            <person name="Clarke C."/>
            <person name="Higgins E.E."/>
            <person name="Huebert T."/>
            <person name="Sharpe A.G."/>
            <person name="Parkin I.A."/>
        </authorList>
    </citation>
    <scope>NUCLEOTIDE SEQUENCE [LARGE SCALE GENOMIC DNA]</scope>
    <source>
        <strain evidence="2">cv. DH55</strain>
    </source>
</reference>
<feature type="region of interest" description="Disordered" evidence="1">
    <location>
        <begin position="215"/>
        <end position="240"/>
    </location>
</feature>
<organism evidence="2 3">
    <name type="scientific">Camelina sativa</name>
    <name type="common">False flax</name>
    <name type="synonym">Myagrum sativum</name>
    <dbReference type="NCBI Taxonomy" id="90675"/>
    <lineage>
        <taxon>Eukaryota</taxon>
        <taxon>Viridiplantae</taxon>
        <taxon>Streptophyta</taxon>
        <taxon>Embryophyta</taxon>
        <taxon>Tracheophyta</taxon>
        <taxon>Spermatophyta</taxon>
        <taxon>Magnoliopsida</taxon>
        <taxon>eudicotyledons</taxon>
        <taxon>Gunneridae</taxon>
        <taxon>Pentapetalae</taxon>
        <taxon>rosids</taxon>
        <taxon>malvids</taxon>
        <taxon>Brassicales</taxon>
        <taxon>Brassicaceae</taxon>
        <taxon>Camelineae</taxon>
        <taxon>Camelina</taxon>
    </lineage>
</organism>
<evidence type="ECO:0000313" key="2">
    <source>
        <dbReference type="Proteomes" id="UP000694864"/>
    </source>
</evidence>
<dbReference type="Pfam" id="PF14223">
    <property type="entry name" value="Retrotran_gag_2"/>
    <property type="match status" value="1"/>
</dbReference>
<sequence>MSTSGNVSPSTGEVITTATTPLFIVNTGHVTKLNNTNYLMWSLQIHALVDGYELAGYLDGSTAAPPLTVTTGATSIPNPEFALWKRQDSLLFSALLGVMTPSVQPMVSRATTAAEVWTKGNKTIDEYVRGLVIRFDELAALGKPMDHDNQIEKILEGLPEDFKPVVDQIESKDTTPTIYDVHERLRNREAKLLAIAVATPTPFPVSANIAQHRSTNYNNRNNNHFQSQPQRFSNNNNNAH</sequence>
<name>A0ABM0Y5D3_CAMSA</name>
<dbReference type="RefSeq" id="XP_010495801.1">
    <property type="nucleotide sequence ID" value="XM_010497499.1"/>
</dbReference>
<dbReference type="PANTHER" id="PTHR47481">
    <property type="match status" value="1"/>
</dbReference>
<accession>A0ABM0Y5D3</accession>
<gene>
    <name evidence="3" type="primary">LOC104772943</name>
</gene>
<keyword evidence="2" id="KW-1185">Reference proteome</keyword>
<dbReference type="GeneID" id="104772943"/>
<reference evidence="3" key="2">
    <citation type="submission" date="2025-08" db="UniProtKB">
        <authorList>
            <consortium name="RefSeq"/>
        </authorList>
    </citation>
    <scope>IDENTIFICATION</scope>
    <source>
        <tissue evidence="3">Leaf</tissue>
    </source>
</reference>
<dbReference type="Proteomes" id="UP000694864">
    <property type="component" value="Chromosome 20"/>
</dbReference>
<protein>
    <submittedName>
        <fullName evidence="3">Uncharacterized protein LOC104772943</fullName>
    </submittedName>
</protein>